<gene>
    <name evidence="1" type="ORF">ANCCAN_07784</name>
</gene>
<protein>
    <submittedName>
        <fullName evidence="1">Uncharacterized protein</fullName>
    </submittedName>
</protein>
<keyword evidence="2" id="KW-1185">Reference proteome</keyword>
<dbReference type="AlphaFoldDB" id="A0A368GRJ3"/>
<dbReference type="EMBL" id="JOJR01000084">
    <property type="protein sequence ID" value="RCN46238.1"/>
    <property type="molecule type" value="Genomic_DNA"/>
</dbReference>
<organism evidence="1 2">
    <name type="scientific">Ancylostoma caninum</name>
    <name type="common">Dog hookworm</name>
    <dbReference type="NCBI Taxonomy" id="29170"/>
    <lineage>
        <taxon>Eukaryota</taxon>
        <taxon>Metazoa</taxon>
        <taxon>Ecdysozoa</taxon>
        <taxon>Nematoda</taxon>
        <taxon>Chromadorea</taxon>
        <taxon>Rhabditida</taxon>
        <taxon>Rhabditina</taxon>
        <taxon>Rhabditomorpha</taxon>
        <taxon>Strongyloidea</taxon>
        <taxon>Ancylostomatidae</taxon>
        <taxon>Ancylostomatinae</taxon>
        <taxon>Ancylostoma</taxon>
    </lineage>
</organism>
<name>A0A368GRJ3_ANCCA</name>
<accession>A0A368GRJ3</accession>
<dbReference type="Proteomes" id="UP000252519">
    <property type="component" value="Unassembled WGS sequence"/>
</dbReference>
<evidence type="ECO:0000313" key="2">
    <source>
        <dbReference type="Proteomes" id="UP000252519"/>
    </source>
</evidence>
<comment type="caution">
    <text evidence="1">The sequence shown here is derived from an EMBL/GenBank/DDBJ whole genome shotgun (WGS) entry which is preliminary data.</text>
</comment>
<proteinExistence type="predicted"/>
<sequence>MLVALVVKWYFSDDDPPADIEKERSEKNSVMAHFYPTGVDDCVDDPLFGRVYEERVSTKAYVSKKTDSPETLRRRKSTYTIED</sequence>
<evidence type="ECO:0000313" key="1">
    <source>
        <dbReference type="EMBL" id="RCN46238.1"/>
    </source>
</evidence>
<reference evidence="1 2" key="1">
    <citation type="submission" date="2014-10" db="EMBL/GenBank/DDBJ databases">
        <title>Draft genome of the hookworm Ancylostoma caninum.</title>
        <authorList>
            <person name="Mitreva M."/>
        </authorList>
    </citation>
    <scope>NUCLEOTIDE SEQUENCE [LARGE SCALE GENOMIC DNA]</scope>
    <source>
        <strain evidence="1 2">Baltimore</strain>
    </source>
</reference>
<dbReference type="OrthoDB" id="5771705at2759"/>